<keyword evidence="3" id="KW-1185">Reference proteome</keyword>
<protein>
    <submittedName>
        <fullName evidence="2">Uncharacterized protein</fullName>
    </submittedName>
</protein>
<dbReference type="AlphaFoldDB" id="A0AAW1TKC1"/>
<reference evidence="2 3" key="1">
    <citation type="journal article" date="2024" name="Nat. Commun.">
        <title>Phylogenomics reveals the evolutionary origins of lichenization in chlorophyte algae.</title>
        <authorList>
            <person name="Puginier C."/>
            <person name="Libourel C."/>
            <person name="Otte J."/>
            <person name="Skaloud P."/>
            <person name="Haon M."/>
            <person name="Grisel S."/>
            <person name="Petersen M."/>
            <person name="Berrin J.G."/>
            <person name="Delaux P.M."/>
            <person name="Dal Grande F."/>
            <person name="Keller J."/>
        </authorList>
    </citation>
    <scope>NUCLEOTIDE SEQUENCE [LARGE SCALE GENOMIC DNA]</scope>
    <source>
        <strain evidence="2 3">SAG 2523</strain>
    </source>
</reference>
<name>A0AAW1TKC1_9CHLO</name>
<feature type="compositionally biased region" description="Low complexity" evidence="1">
    <location>
        <begin position="93"/>
        <end position="132"/>
    </location>
</feature>
<evidence type="ECO:0000256" key="1">
    <source>
        <dbReference type="SAM" id="MobiDB-lite"/>
    </source>
</evidence>
<comment type="caution">
    <text evidence="2">The sequence shown here is derived from an EMBL/GenBank/DDBJ whole genome shotgun (WGS) entry which is preliminary data.</text>
</comment>
<evidence type="ECO:0000313" key="3">
    <source>
        <dbReference type="Proteomes" id="UP001485043"/>
    </source>
</evidence>
<sequence>MPDALGPSLESDLAPFLEDFQEFLQSDYVKEVFELTSESVGEPYTDTGIVAAQVQPETFWSNCEAPAARGRKRKAFTSLAEASDRPEVPSSGLQAQAARSAPASRLPSDQSCRTPPEEACPCTPEPSSEPCRQASHDSRGTSDPAQNACANGQYRNGDVSGTQLEAAAAGAPNRCKRRLEHCMACQVRALAAAKLDGANMALMKHSLYRLSTSAAANKGIPQYGWGFHANRLKNVLVDIATVSLMSYQAPPPSPSLEALPVSAPPAVAEQ</sequence>
<dbReference type="Proteomes" id="UP001485043">
    <property type="component" value="Unassembled WGS sequence"/>
</dbReference>
<organism evidence="2 3">
    <name type="scientific">Apatococcus fuscideae</name>
    <dbReference type="NCBI Taxonomy" id="2026836"/>
    <lineage>
        <taxon>Eukaryota</taxon>
        <taxon>Viridiplantae</taxon>
        <taxon>Chlorophyta</taxon>
        <taxon>core chlorophytes</taxon>
        <taxon>Trebouxiophyceae</taxon>
        <taxon>Chlorellales</taxon>
        <taxon>Chlorellaceae</taxon>
        <taxon>Apatococcus</taxon>
    </lineage>
</organism>
<gene>
    <name evidence="2" type="ORF">WJX84_008216</name>
</gene>
<accession>A0AAW1TKC1</accession>
<proteinExistence type="predicted"/>
<feature type="region of interest" description="Disordered" evidence="1">
    <location>
        <begin position="77"/>
        <end position="154"/>
    </location>
</feature>
<dbReference type="EMBL" id="JALJOV010000010">
    <property type="protein sequence ID" value="KAK9868848.1"/>
    <property type="molecule type" value="Genomic_DNA"/>
</dbReference>
<evidence type="ECO:0000313" key="2">
    <source>
        <dbReference type="EMBL" id="KAK9868848.1"/>
    </source>
</evidence>
<feature type="compositionally biased region" description="Polar residues" evidence="1">
    <location>
        <begin position="141"/>
        <end position="154"/>
    </location>
</feature>